<dbReference type="Proteomes" id="UP000225706">
    <property type="component" value="Unassembled WGS sequence"/>
</dbReference>
<feature type="compositionally biased region" description="Low complexity" evidence="1">
    <location>
        <begin position="299"/>
        <end position="316"/>
    </location>
</feature>
<reference evidence="3" key="1">
    <citation type="journal article" date="2017" name="bioRxiv">
        <title>Comparative analysis of the genomes of Stylophora pistillata and Acropora digitifera provides evidence for extensive differences between species of corals.</title>
        <authorList>
            <person name="Voolstra C.R."/>
            <person name="Li Y."/>
            <person name="Liew Y.J."/>
            <person name="Baumgarten S."/>
            <person name="Zoccola D."/>
            <person name="Flot J.-F."/>
            <person name="Tambutte S."/>
            <person name="Allemand D."/>
            <person name="Aranda M."/>
        </authorList>
    </citation>
    <scope>NUCLEOTIDE SEQUENCE [LARGE SCALE GENOMIC DNA]</scope>
</reference>
<dbReference type="STRING" id="50429.A0A2B4SVV1"/>
<feature type="region of interest" description="Disordered" evidence="1">
    <location>
        <begin position="878"/>
        <end position="901"/>
    </location>
</feature>
<name>A0A2B4SVV1_STYPI</name>
<sequence>MPVERVPVVHKFGIISHTQRLTLEDRLAKKSLATKPPRTFSRTRRLPYEVTEDFIAKFNDSNEDDRKELEGFALKMISRVKRRAGIIAGGQGDHVDLAKSWTELGLLAQCTNRQVQEESLELLITSLGHAPPAADQVPSLFYLAKSCLHWLRKCGITQSCLRTAELKLIRMGHLAFSRLYYHNMTQDLKEYQDEKCSLLQYLSGFPEEHEAAYKSFPGVLLAVRYIQEVGQLICTGCEEPKQAESLVVETLPDTGATHKTETTNQDKQGVTAAPVGNTTEGGRVGLTLLLEEEEEEQGNGDLHIPESKSSSSTGHHQSVCSSYNYDKMDVCCAFQVLTEVSKRDIAVLRTFQALAAGMFTKPAEISEVHARHIHVCNNCMSTITGHQSLSSPDLHDDGFKLNQERTRSTSGFSSAAKTPSFVKGLRDFANLGLENDKANQSEHVAESIKSRNILSDTSEASFADVSSEESEHHERSGFVRGNSARNLSKTNKKTKRTIAVEAESSSESEEEIEKPLKSQIKKSNQTNIQEKETHGSTRAHGGIAVRFNVRQTEFSDPGAGVPAVRMERSVTKESLFSVPTRDSSVTLQLEDEDDRISVKTGTSQLSSPPGLTGWRWELAYLYTDCMTSVCLNGQSSTIQKTALLGSEANRKVTLYGKRHDMVHEGLGLLDLLKLNFSANQVPQFAHKDWSWRVRFAAVQGLVRICRQCSDDATKDGIRGVAWNQLMRHHSQERDVRVLEAWKLAQIESGLDNKIPSLDVINSSFPTWAASRLSAVLLPSLPPVVPPSSRSKSRARTSRSRPTAPVVKRGPKRPSLRQEILLATAAREPQPDYNSRMNHDLMLVIEDQWRKQLHEEQKKEEEERKIEEATKVEVIVRKDRRRTIQGSGVGDNKRKENGGGEV</sequence>
<protein>
    <submittedName>
        <fullName evidence="2">Transmembrane protein 232</fullName>
    </submittedName>
</protein>
<gene>
    <name evidence="2" type="primary">Tmem232</name>
    <name evidence="2" type="ORF">AWC38_SpisGene1077</name>
</gene>
<dbReference type="InterPro" id="IPR031747">
    <property type="entry name" value="TMEM232"/>
</dbReference>
<keyword evidence="3" id="KW-1185">Reference proteome</keyword>
<dbReference type="EMBL" id="LSMT01000007">
    <property type="protein sequence ID" value="PFX34001.1"/>
    <property type="molecule type" value="Genomic_DNA"/>
</dbReference>
<dbReference type="Pfam" id="PF15877">
    <property type="entry name" value="TMEM232"/>
    <property type="match status" value="2"/>
</dbReference>
<feature type="region of interest" description="Disordered" evidence="1">
    <location>
        <begin position="462"/>
        <end position="537"/>
    </location>
</feature>
<dbReference type="PANTHER" id="PTHR28651">
    <property type="entry name" value="TRANSMEMBRANE PROTEIN 232"/>
    <property type="match status" value="1"/>
</dbReference>
<feature type="compositionally biased region" description="Basic and acidic residues" evidence="1">
    <location>
        <begin position="890"/>
        <end position="901"/>
    </location>
</feature>
<proteinExistence type="predicted"/>
<feature type="region of interest" description="Disordered" evidence="1">
    <location>
        <begin position="294"/>
        <end position="316"/>
    </location>
</feature>
<organism evidence="2 3">
    <name type="scientific">Stylophora pistillata</name>
    <name type="common">Smooth cauliflower coral</name>
    <dbReference type="NCBI Taxonomy" id="50429"/>
    <lineage>
        <taxon>Eukaryota</taxon>
        <taxon>Metazoa</taxon>
        <taxon>Cnidaria</taxon>
        <taxon>Anthozoa</taxon>
        <taxon>Hexacorallia</taxon>
        <taxon>Scleractinia</taxon>
        <taxon>Astrocoeniina</taxon>
        <taxon>Pocilloporidae</taxon>
        <taxon>Stylophora</taxon>
    </lineage>
</organism>
<evidence type="ECO:0000313" key="3">
    <source>
        <dbReference type="Proteomes" id="UP000225706"/>
    </source>
</evidence>
<feature type="region of interest" description="Disordered" evidence="1">
    <location>
        <begin position="256"/>
        <end position="277"/>
    </location>
</feature>
<evidence type="ECO:0000256" key="1">
    <source>
        <dbReference type="SAM" id="MobiDB-lite"/>
    </source>
</evidence>
<dbReference type="PANTHER" id="PTHR28651:SF1">
    <property type="entry name" value="TRANSMEMBRANE PROTEIN 232"/>
    <property type="match status" value="1"/>
</dbReference>
<comment type="caution">
    <text evidence="2">The sequence shown here is derived from an EMBL/GenBank/DDBJ whole genome shotgun (WGS) entry which is preliminary data.</text>
</comment>
<feature type="region of interest" description="Disordered" evidence="1">
    <location>
        <begin position="783"/>
        <end position="814"/>
    </location>
</feature>
<evidence type="ECO:0000313" key="2">
    <source>
        <dbReference type="EMBL" id="PFX34001.1"/>
    </source>
</evidence>
<keyword evidence="2" id="KW-0812">Transmembrane</keyword>
<keyword evidence="2" id="KW-0472">Membrane</keyword>
<accession>A0A2B4SVV1</accession>
<dbReference type="AlphaFoldDB" id="A0A2B4SVV1"/>
<dbReference type="OrthoDB" id="10016194at2759"/>